<dbReference type="PANTHER" id="PTHR48041">
    <property type="entry name" value="ABC TRANSPORTER G FAMILY MEMBER 28"/>
    <property type="match status" value="1"/>
</dbReference>
<dbReference type="CDD" id="cd03213">
    <property type="entry name" value="ABCG_EPDR"/>
    <property type="match status" value="1"/>
</dbReference>
<keyword evidence="7" id="KW-0472">Membrane</keyword>
<evidence type="ECO:0000256" key="3">
    <source>
        <dbReference type="ARBA" id="ARBA00022692"/>
    </source>
</evidence>
<evidence type="ECO:0000256" key="1">
    <source>
        <dbReference type="ARBA" id="ARBA00004141"/>
    </source>
</evidence>
<dbReference type="STRING" id="441960.B6QSA2"/>
<evidence type="ECO:0000256" key="5">
    <source>
        <dbReference type="ARBA" id="ARBA00022840"/>
    </source>
</evidence>
<dbReference type="Pfam" id="PF00005">
    <property type="entry name" value="ABC_tran"/>
    <property type="match status" value="1"/>
</dbReference>
<proteinExistence type="predicted"/>
<sequence length="310" mass="34015">MPPILNVSGSIDRGTLAAVMGGSGAVKSTFVNVLMGKTNNTDGIVAVNNSPGNLRRHKKVIGYVPQDDIVLPELNVYENIVHAARCRLPRGWRDADIKAHTNVGKPIISGGQRKRVSIGMELAAAPMAIFLDEPTSGLDATSASSMMKTLKAIARLGISVIVIIHQPRSEIFDLFDTLILLGNGQTIYEGPQVDVKQYFENVGFHFPEYSNHGDIITGNGREYKQSGDISKEALIDYWSGHRRKMGATNTDRHTITTLGNTVMRKAMENRGALRIKQVWLCLCRAMLQQYRAMSAYWAEMGLATLAGFLV</sequence>
<dbReference type="InterPro" id="IPR003439">
    <property type="entry name" value="ABC_transporter-like_ATP-bd"/>
</dbReference>
<dbReference type="GO" id="GO:0016887">
    <property type="term" value="F:ATP hydrolysis activity"/>
    <property type="evidence" value="ECO:0007669"/>
    <property type="project" value="InterPro"/>
</dbReference>
<protein>
    <submittedName>
        <fullName evidence="9">Spermidine/putrescine import ATP-binding protein potA, putative</fullName>
    </submittedName>
</protein>
<accession>B6QSA2</accession>
<dbReference type="OrthoDB" id="66620at2759"/>
<gene>
    <name evidence="9" type="ORF">PMAA_000960</name>
</gene>
<dbReference type="AlphaFoldDB" id="B6QSA2"/>
<dbReference type="Proteomes" id="UP000001294">
    <property type="component" value="Unassembled WGS sequence"/>
</dbReference>
<evidence type="ECO:0000256" key="2">
    <source>
        <dbReference type="ARBA" id="ARBA00022448"/>
    </source>
</evidence>
<evidence type="ECO:0000313" key="10">
    <source>
        <dbReference type="Proteomes" id="UP000001294"/>
    </source>
</evidence>
<dbReference type="PROSITE" id="PS00211">
    <property type="entry name" value="ABC_TRANSPORTER_1"/>
    <property type="match status" value="1"/>
</dbReference>
<dbReference type="PANTHER" id="PTHR48041:SF91">
    <property type="entry name" value="ABC TRANSPORTER G FAMILY MEMBER 28"/>
    <property type="match status" value="1"/>
</dbReference>
<comment type="subcellular location">
    <subcellularLocation>
        <location evidence="1">Membrane</location>
        <topology evidence="1">Multi-pass membrane protein</topology>
    </subcellularLocation>
</comment>
<evidence type="ECO:0000313" key="9">
    <source>
        <dbReference type="EMBL" id="EEA19296.1"/>
    </source>
</evidence>
<dbReference type="InterPro" id="IPR050352">
    <property type="entry name" value="ABCG_transporters"/>
</dbReference>
<reference evidence="10" key="1">
    <citation type="journal article" date="2015" name="Genome Announc.">
        <title>Genome sequence of the AIDS-associated pathogen Penicillium marneffei (ATCC18224) and its near taxonomic relative Talaromyces stipitatus (ATCC10500).</title>
        <authorList>
            <person name="Nierman W.C."/>
            <person name="Fedorova-Abrams N.D."/>
            <person name="Andrianopoulos A."/>
        </authorList>
    </citation>
    <scope>NUCLEOTIDE SEQUENCE [LARGE SCALE GENOMIC DNA]</scope>
    <source>
        <strain evidence="10">ATCC 18224 / CBS 334.59 / QM 7333</strain>
    </source>
</reference>
<dbReference type="InterPro" id="IPR043926">
    <property type="entry name" value="ABCG_dom"/>
</dbReference>
<dbReference type="SMART" id="SM00382">
    <property type="entry name" value="AAA"/>
    <property type="match status" value="1"/>
</dbReference>
<feature type="domain" description="ABC transporter" evidence="8">
    <location>
        <begin position="2"/>
        <end position="208"/>
    </location>
</feature>
<keyword evidence="6" id="KW-1133">Transmembrane helix</keyword>
<dbReference type="GO" id="GO:0140359">
    <property type="term" value="F:ABC-type transporter activity"/>
    <property type="evidence" value="ECO:0007669"/>
    <property type="project" value="InterPro"/>
</dbReference>
<dbReference type="PROSITE" id="PS50893">
    <property type="entry name" value="ABC_TRANSPORTER_2"/>
    <property type="match status" value="1"/>
</dbReference>
<dbReference type="InterPro" id="IPR027417">
    <property type="entry name" value="P-loop_NTPase"/>
</dbReference>
<keyword evidence="3" id="KW-0812">Transmembrane</keyword>
<dbReference type="GO" id="GO:0005524">
    <property type="term" value="F:ATP binding"/>
    <property type="evidence" value="ECO:0007669"/>
    <property type="project" value="UniProtKB-KW"/>
</dbReference>
<evidence type="ECO:0000259" key="8">
    <source>
        <dbReference type="PROSITE" id="PS50893"/>
    </source>
</evidence>
<evidence type="ECO:0000256" key="6">
    <source>
        <dbReference type="ARBA" id="ARBA00022989"/>
    </source>
</evidence>
<dbReference type="SUPFAM" id="SSF52540">
    <property type="entry name" value="P-loop containing nucleoside triphosphate hydrolases"/>
    <property type="match status" value="1"/>
</dbReference>
<dbReference type="Pfam" id="PF19055">
    <property type="entry name" value="ABC2_membrane_7"/>
    <property type="match status" value="1"/>
</dbReference>
<evidence type="ECO:0000256" key="7">
    <source>
        <dbReference type="ARBA" id="ARBA00023136"/>
    </source>
</evidence>
<dbReference type="InterPro" id="IPR017871">
    <property type="entry name" value="ABC_transporter-like_CS"/>
</dbReference>
<keyword evidence="2" id="KW-0813">Transport</keyword>
<evidence type="ECO:0000256" key="4">
    <source>
        <dbReference type="ARBA" id="ARBA00022741"/>
    </source>
</evidence>
<dbReference type="PhylomeDB" id="B6QSA2"/>
<dbReference type="EMBL" id="DS995905">
    <property type="protein sequence ID" value="EEA19296.1"/>
    <property type="molecule type" value="Genomic_DNA"/>
</dbReference>
<name>B6QSA2_TALMQ</name>
<dbReference type="GO" id="GO:0016020">
    <property type="term" value="C:membrane"/>
    <property type="evidence" value="ECO:0007669"/>
    <property type="project" value="UniProtKB-SubCell"/>
</dbReference>
<keyword evidence="4" id="KW-0547">Nucleotide-binding</keyword>
<keyword evidence="10" id="KW-1185">Reference proteome</keyword>
<dbReference type="Gene3D" id="3.40.50.300">
    <property type="entry name" value="P-loop containing nucleotide triphosphate hydrolases"/>
    <property type="match status" value="1"/>
</dbReference>
<dbReference type="HOGENOM" id="CLU_897430_0_0_1"/>
<dbReference type="VEuPathDB" id="FungiDB:PMAA_000960"/>
<dbReference type="InterPro" id="IPR003593">
    <property type="entry name" value="AAA+_ATPase"/>
</dbReference>
<keyword evidence="5 9" id="KW-0067">ATP-binding</keyword>
<organism evidence="9 10">
    <name type="scientific">Talaromyces marneffei (strain ATCC 18224 / CBS 334.59 / QM 7333)</name>
    <name type="common">Penicillium marneffei</name>
    <dbReference type="NCBI Taxonomy" id="441960"/>
    <lineage>
        <taxon>Eukaryota</taxon>
        <taxon>Fungi</taxon>
        <taxon>Dikarya</taxon>
        <taxon>Ascomycota</taxon>
        <taxon>Pezizomycotina</taxon>
        <taxon>Eurotiomycetes</taxon>
        <taxon>Eurotiomycetidae</taxon>
        <taxon>Eurotiales</taxon>
        <taxon>Trichocomaceae</taxon>
        <taxon>Talaromyces</taxon>
        <taxon>Talaromyces sect. Talaromyces</taxon>
    </lineage>
</organism>